<proteinExistence type="predicted"/>
<protein>
    <recommendedName>
        <fullName evidence="1">DUF6593 domain-containing protein</fullName>
    </recommendedName>
</protein>
<dbReference type="GeneID" id="20673162"/>
<dbReference type="InParanoid" id="W4KJC0"/>
<dbReference type="HOGENOM" id="CLU_122982_0_0_1"/>
<gene>
    <name evidence="2" type="ORF">HETIRDRAFT_414272</name>
</gene>
<accession>W4KJC0</accession>
<dbReference type="Proteomes" id="UP000030671">
    <property type="component" value="Unassembled WGS sequence"/>
</dbReference>
<feature type="domain" description="DUF6593" evidence="1">
    <location>
        <begin position="12"/>
        <end position="170"/>
    </location>
</feature>
<sequence>MTTQKLTLTTTSLHNVVIANSSDVIYYEIVTPKWERCITRINKLDPNMREFDLIGELKNEDDKPVAVRIYGGEFRPVEEFLRVREGDADPHGRFKGKDGKEYVWRVKNRQLELVRENTPDGKPVAVFHKHKRYLFVLRMSRLPYIEIESDVLDMLDSLIISFLLMERRRRHGDK</sequence>
<dbReference type="KEGG" id="hir:HETIRDRAFT_414272"/>
<evidence type="ECO:0000313" key="3">
    <source>
        <dbReference type="Proteomes" id="UP000030671"/>
    </source>
</evidence>
<keyword evidence="3" id="KW-1185">Reference proteome</keyword>
<dbReference type="Pfam" id="PF20236">
    <property type="entry name" value="DUF6593"/>
    <property type="match status" value="1"/>
</dbReference>
<dbReference type="RefSeq" id="XP_009542044.1">
    <property type="nucleotide sequence ID" value="XM_009543749.1"/>
</dbReference>
<reference evidence="2 3" key="1">
    <citation type="journal article" date="2012" name="New Phytol.">
        <title>Insight into trade-off between wood decay and parasitism from the genome of a fungal forest pathogen.</title>
        <authorList>
            <person name="Olson A."/>
            <person name="Aerts A."/>
            <person name="Asiegbu F."/>
            <person name="Belbahri L."/>
            <person name="Bouzid O."/>
            <person name="Broberg A."/>
            <person name="Canback B."/>
            <person name="Coutinho P.M."/>
            <person name="Cullen D."/>
            <person name="Dalman K."/>
            <person name="Deflorio G."/>
            <person name="van Diepen L.T."/>
            <person name="Dunand C."/>
            <person name="Duplessis S."/>
            <person name="Durling M."/>
            <person name="Gonthier P."/>
            <person name="Grimwood J."/>
            <person name="Fossdal C.G."/>
            <person name="Hansson D."/>
            <person name="Henrissat B."/>
            <person name="Hietala A."/>
            <person name="Himmelstrand K."/>
            <person name="Hoffmeister D."/>
            <person name="Hogberg N."/>
            <person name="James T.Y."/>
            <person name="Karlsson M."/>
            <person name="Kohler A."/>
            <person name="Kues U."/>
            <person name="Lee Y.H."/>
            <person name="Lin Y.C."/>
            <person name="Lind M."/>
            <person name="Lindquist E."/>
            <person name="Lombard V."/>
            <person name="Lucas S."/>
            <person name="Lunden K."/>
            <person name="Morin E."/>
            <person name="Murat C."/>
            <person name="Park J."/>
            <person name="Raffaello T."/>
            <person name="Rouze P."/>
            <person name="Salamov A."/>
            <person name="Schmutz J."/>
            <person name="Solheim H."/>
            <person name="Stahlberg J."/>
            <person name="Velez H."/>
            <person name="de Vries R.P."/>
            <person name="Wiebenga A."/>
            <person name="Woodward S."/>
            <person name="Yakovlev I."/>
            <person name="Garbelotto M."/>
            <person name="Martin F."/>
            <person name="Grigoriev I.V."/>
            <person name="Stenlid J."/>
        </authorList>
    </citation>
    <scope>NUCLEOTIDE SEQUENCE [LARGE SCALE GENOMIC DNA]</scope>
    <source>
        <strain evidence="2 3">TC 32-1</strain>
    </source>
</reference>
<evidence type="ECO:0000259" key="1">
    <source>
        <dbReference type="Pfam" id="PF20236"/>
    </source>
</evidence>
<dbReference type="InterPro" id="IPR046528">
    <property type="entry name" value="DUF6593"/>
</dbReference>
<dbReference type="AlphaFoldDB" id="W4KJC0"/>
<organism evidence="2 3">
    <name type="scientific">Heterobasidion irregulare (strain TC 32-1)</name>
    <dbReference type="NCBI Taxonomy" id="747525"/>
    <lineage>
        <taxon>Eukaryota</taxon>
        <taxon>Fungi</taxon>
        <taxon>Dikarya</taxon>
        <taxon>Basidiomycota</taxon>
        <taxon>Agaricomycotina</taxon>
        <taxon>Agaricomycetes</taxon>
        <taxon>Russulales</taxon>
        <taxon>Bondarzewiaceae</taxon>
        <taxon>Heterobasidion</taxon>
        <taxon>Heterobasidion annosum species complex</taxon>
    </lineage>
</organism>
<evidence type="ECO:0000313" key="2">
    <source>
        <dbReference type="EMBL" id="ETW85166.1"/>
    </source>
</evidence>
<dbReference type="eggNOG" id="ENOG502T0ZH">
    <property type="taxonomic scope" value="Eukaryota"/>
</dbReference>
<name>W4KJC0_HETIT</name>
<dbReference type="OrthoDB" id="3185381at2759"/>
<dbReference type="EMBL" id="KI925455">
    <property type="protein sequence ID" value="ETW85166.1"/>
    <property type="molecule type" value="Genomic_DNA"/>
</dbReference>